<sequence>MGSSKFLKGMMIGAAIGGLATLLDPDTRKAVGNRISNTGATVNYYRKHPSEGFHQLRDYYEQASTFLMQNVNSGIEVVNQIQSVMDTLDKESDEQTGTMETTKLIE</sequence>
<gene>
    <name evidence="1" type="ORF">NC661_15335</name>
</gene>
<keyword evidence="2" id="KW-1185">Reference proteome</keyword>
<accession>A0A9X3WL73</accession>
<dbReference type="Proteomes" id="UP001145072">
    <property type="component" value="Unassembled WGS sequence"/>
</dbReference>
<evidence type="ECO:0000313" key="2">
    <source>
        <dbReference type="Proteomes" id="UP001145072"/>
    </source>
</evidence>
<comment type="caution">
    <text evidence="1">The sequence shown here is derived from an EMBL/GenBank/DDBJ whole genome shotgun (WGS) entry which is preliminary data.</text>
</comment>
<evidence type="ECO:0000313" key="1">
    <source>
        <dbReference type="EMBL" id="MDC3421745.1"/>
    </source>
</evidence>
<protein>
    <submittedName>
        <fullName evidence="1">YtxH domain-containing protein</fullName>
    </submittedName>
</protein>
<proteinExistence type="predicted"/>
<reference evidence="1" key="1">
    <citation type="submission" date="2022-06" db="EMBL/GenBank/DDBJ databases">
        <title>Aquibacillus sp. a new bacterium isolated from soil saline samples.</title>
        <authorList>
            <person name="Galisteo C."/>
            <person name="De La Haba R."/>
            <person name="Sanchez-Porro C."/>
            <person name="Ventosa A."/>
        </authorList>
    </citation>
    <scope>NUCLEOTIDE SEQUENCE</scope>
    <source>
        <strain evidence="1">JCM 12387</strain>
    </source>
</reference>
<dbReference type="AlphaFoldDB" id="A0A9X3WL73"/>
<dbReference type="RefSeq" id="WP_259866063.1">
    <property type="nucleotide sequence ID" value="NZ_JAMQJZ010000013.1"/>
</dbReference>
<name>A0A9X3WL73_9BACI</name>
<dbReference type="EMBL" id="JAMQJZ010000013">
    <property type="protein sequence ID" value="MDC3421745.1"/>
    <property type="molecule type" value="Genomic_DNA"/>
</dbReference>
<organism evidence="1 2">
    <name type="scientific">Aquibacillus koreensis</name>
    <dbReference type="NCBI Taxonomy" id="279446"/>
    <lineage>
        <taxon>Bacteria</taxon>
        <taxon>Bacillati</taxon>
        <taxon>Bacillota</taxon>
        <taxon>Bacilli</taxon>
        <taxon>Bacillales</taxon>
        <taxon>Bacillaceae</taxon>
        <taxon>Aquibacillus</taxon>
    </lineage>
</organism>